<feature type="binding site" description="covalent" evidence="21">
    <location>
        <position position="152"/>
    </location>
    <ligand>
        <name>heme c</name>
        <dbReference type="ChEBI" id="CHEBI:61717"/>
        <label>1</label>
    </ligand>
</feature>
<dbReference type="InterPro" id="IPR036909">
    <property type="entry name" value="Cyt_c-like_dom_sf"/>
</dbReference>
<dbReference type="InterPro" id="IPR038414">
    <property type="entry name" value="CcoP_N_sf"/>
</dbReference>
<keyword evidence="7 19" id="KW-0349">Heme</keyword>
<dbReference type="GO" id="GO:1902600">
    <property type="term" value="P:proton transmembrane transport"/>
    <property type="evidence" value="ECO:0007669"/>
    <property type="project" value="UniProtKB-KW"/>
</dbReference>
<keyword evidence="10 19" id="KW-0479">Metal-binding</keyword>
<evidence type="ECO:0000256" key="12">
    <source>
        <dbReference type="ARBA" id="ARBA00022781"/>
    </source>
</evidence>
<protein>
    <recommendedName>
        <fullName evidence="19">Cbb3-type cytochrome c oxidase subunit</fullName>
    </recommendedName>
</protein>
<dbReference type="InterPro" id="IPR032858">
    <property type="entry name" value="CcoP_N"/>
</dbReference>
<dbReference type="Proteomes" id="UP000634011">
    <property type="component" value="Unassembled WGS sequence"/>
</dbReference>
<keyword evidence="12 19" id="KW-0375">Hydrogen ion transport</keyword>
<evidence type="ECO:0000256" key="19">
    <source>
        <dbReference type="PIRNR" id="PIRNR000006"/>
    </source>
</evidence>
<keyword evidence="8 19" id="KW-0679">Respiratory chain</keyword>
<reference evidence="24" key="1">
    <citation type="submission" date="2020-08" db="EMBL/GenBank/DDBJ databases">
        <title>Novel species isolated from subtropical streams in China.</title>
        <authorList>
            <person name="Lu H."/>
        </authorList>
    </citation>
    <scope>NUCLEOTIDE SEQUENCE</scope>
    <source>
        <strain evidence="24">KACC 12607</strain>
    </source>
</reference>
<keyword evidence="16 19" id="KW-0408">Iron</keyword>
<keyword evidence="14 22" id="KW-1133">Transmembrane helix</keyword>
<proteinExistence type="inferred from homology"/>
<comment type="similarity">
    <text evidence="3 19">Belongs to the CcoP / FixP family.</text>
</comment>
<evidence type="ECO:0000256" key="18">
    <source>
        <dbReference type="ARBA" id="ARBA00023136"/>
    </source>
</evidence>
<evidence type="ECO:0000256" key="2">
    <source>
        <dbReference type="ARBA" id="ARBA00004673"/>
    </source>
</evidence>
<dbReference type="GO" id="GO:0005886">
    <property type="term" value="C:plasma membrane"/>
    <property type="evidence" value="ECO:0007669"/>
    <property type="project" value="UniProtKB-SubCell"/>
</dbReference>
<comment type="pathway">
    <text evidence="2 19">Energy metabolism; oxidative phosphorylation.</text>
</comment>
<dbReference type="RefSeq" id="WP_186914100.1">
    <property type="nucleotide sequence ID" value="NZ_JACOFV010000023.1"/>
</dbReference>
<feature type="transmembrane region" description="Helical" evidence="22">
    <location>
        <begin position="71"/>
        <end position="90"/>
    </location>
</feature>
<feature type="binding site" description="axial binding residue" evidence="20">
    <location>
        <position position="153"/>
    </location>
    <ligand>
        <name>heme c</name>
        <dbReference type="ChEBI" id="CHEBI:61717"/>
        <label>1</label>
    </ligand>
    <ligandPart>
        <name>Fe</name>
        <dbReference type="ChEBI" id="CHEBI:18248"/>
    </ligandPart>
</feature>
<sequence>MADFFSEWWGIGISIVVAISMVACVVLLWSQSKVKVKVGADGKPLPAETTGHVWDGDLMEQNNPLPQWWKWLFYLTIAFSAVYLIIYPGFGARQGTLGWSQVGAYEKEMKDGEAQYGPIFNKFLAMDIKDVARDPQAHEIGQRLFLNNCAQCHGSDAQGGKGYPNLTDNDWLYGGDPKTIELTITEGRHGIMPPMGAVVGTDDDVRNVANYVLSLSNSAHDPIKAAIGKPKFAACAACHGADGKGNQMVGAPNLTDKIWLYGGDINTIMETINKGRNNQMPAHKSILTPGKIHLLAAYVWSLSNTGNAASVSDADTNALRQITATAATPDAGNVVK</sequence>
<evidence type="ECO:0000256" key="5">
    <source>
        <dbReference type="ARBA" id="ARBA00022475"/>
    </source>
</evidence>
<dbReference type="PANTHER" id="PTHR33751:SF1">
    <property type="entry name" value="CBB3-TYPE CYTOCHROME C OXIDASE SUBUNIT FIXP"/>
    <property type="match status" value="1"/>
</dbReference>
<dbReference type="SUPFAM" id="SSF46626">
    <property type="entry name" value="Cytochrome c"/>
    <property type="match status" value="2"/>
</dbReference>
<evidence type="ECO:0000256" key="4">
    <source>
        <dbReference type="ARBA" id="ARBA00022448"/>
    </source>
</evidence>
<evidence type="ECO:0000256" key="16">
    <source>
        <dbReference type="ARBA" id="ARBA00023004"/>
    </source>
</evidence>
<dbReference type="GO" id="GO:0046872">
    <property type="term" value="F:metal ion binding"/>
    <property type="evidence" value="ECO:0007669"/>
    <property type="project" value="UniProtKB-KW"/>
</dbReference>
<comment type="caution">
    <text evidence="24">The sequence shown here is derived from an EMBL/GenBank/DDBJ whole genome shotgun (WGS) entry which is preliminary data.</text>
</comment>
<dbReference type="GO" id="GO:0020037">
    <property type="term" value="F:heme binding"/>
    <property type="evidence" value="ECO:0007669"/>
    <property type="project" value="InterPro"/>
</dbReference>
<evidence type="ECO:0000256" key="17">
    <source>
        <dbReference type="ARBA" id="ARBA00023065"/>
    </source>
</evidence>
<feature type="binding site" description="axial binding residue" evidence="20">
    <location>
        <position position="239"/>
    </location>
    <ligand>
        <name>heme c</name>
        <dbReference type="ChEBI" id="CHEBI:61717"/>
        <label>2</label>
    </ligand>
    <ligandPart>
        <name>Fe</name>
        <dbReference type="ChEBI" id="CHEBI:18248"/>
    </ligandPart>
</feature>
<dbReference type="PROSITE" id="PS51007">
    <property type="entry name" value="CYTC"/>
    <property type="match status" value="2"/>
</dbReference>
<dbReference type="Gene3D" id="1.10.760.10">
    <property type="entry name" value="Cytochrome c-like domain"/>
    <property type="match status" value="2"/>
</dbReference>
<comment type="subunit">
    <text evidence="19">Component of the cbb3-type cytochrome c oxidase.</text>
</comment>
<comment type="cofactor">
    <cofactor evidence="19 21">
        <name>heme c</name>
        <dbReference type="ChEBI" id="CHEBI:61717"/>
    </cofactor>
    <text evidence="19 21">Binds 2 heme C groups per subunit.</text>
</comment>
<evidence type="ECO:0000256" key="14">
    <source>
        <dbReference type="ARBA" id="ARBA00022989"/>
    </source>
</evidence>
<evidence type="ECO:0000313" key="24">
    <source>
        <dbReference type="EMBL" id="MBC3864160.1"/>
    </source>
</evidence>
<dbReference type="InterPro" id="IPR009056">
    <property type="entry name" value="Cyt_c-like_dom"/>
</dbReference>
<dbReference type="InterPro" id="IPR004678">
    <property type="entry name" value="Cyt_c_oxidase_cbb3_su3"/>
</dbReference>
<evidence type="ECO:0000256" key="10">
    <source>
        <dbReference type="ARBA" id="ARBA00022723"/>
    </source>
</evidence>
<evidence type="ECO:0000313" key="25">
    <source>
        <dbReference type="Proteomes" id="UP000634011"/>
    </source>
</evidence>
<feature type="domain" description="Cytochrome c" evidence="23">
    <location>
        <begin position="223"/>
        <end position="303"/>
    </location>
</feature>
<dbReference type="GO" id="GO:0016491">
    <property type="term" value="F:oxidoreductase activity"/>
    <property type="evidence" value="ECO:0007669"/>
    <property type="project" value="UniProtKB-KW"/>
</dbReference>
<dbReference type="Pfam" id="PF14715">
    <property type="entry name" value="FixP_N"/>
    <property type="match status" value="1"/>
</dbReference>
<keyword evidence="6 19" id="KW-0997">Cell inner membrane</keyword>
<organism evidence="24 25">
    <name type="scientific">Undibacterium jejuense</name>
    <dbReference type="NCBI Taxonomy" id="1344949"/>
    <lineage>
        <taxon>Bacteria</taxon>
        <taxon>Pseudomonadati</taxon>
        <taxon>Pseudomonadota</taxon>
        <taxon>Betaproteobacteria</taxon>
        <taxon>Burkholderiales</taxon>
        <taxon>Oxalobacteraceae</taxon>
        <taxon>Undibacterium</taxon>
    </lineage>
</organism>
<feature type="binding site" description="axial binding residue" evidence="20">
    <location>
        <position position="192"/>
    </location>
    <ligand>
        <name>heme c</name>
        <dbReference type="ChEBI" id="CHEBI:61717"/>
        <label>2</label>
    </ligand>
    <ligandPart>
        <name>Fe</name>
        <dbReference type="ChEBI" id="CHEBI:18248"/>
    </ligandPart>
</feature>
<evidence type="ECO:0000256" key="1">
    <source>
        <dbReference type="ARBA" id="ARBA00004533"/>
    </source>
</evidence>
<evidence type="ECO:0000256" key="11">
    <source>
        <dbReference type="ARBA" id="ARBA00022737"/>
    </source>
</evidence>
<evidence type="ECO:0000256" key="21">
    <source>
        <dbReference type="PIRSR" id="PIRSR000006-2"/>
    </source>
</evidence>
<keyword evidence="11" id="KW-0677">Repeat</keyword>
<comment type="subcellular location">
    <subcellularLocation>
        <location evidence="1 19">Cell inner membrane</location>
    </subcellularLocation>
</comment>
<gene>
    <name evidence="24" type="primary">ccoP</name>
    <name evidence="24" type="ORF">H8K32_18820</name>
</gene>
<dbReference type="Gene3D" id="6.10.280.130">
    <property type="match status" value="1"/>
</dbReference>
<keyword evidence="17 19" id="KW-0406">Ion transport</keyword>
<evidence type="ECO:0000256" key="8">
    <source>
        <dbReference type="ARBA" id="ARBA00022660"/>
    </source>
</evidence>
<keyword evidence="4 19" id="KW-0813">Transport</keyword>
<keyword evidence="25" id="KW-1185">Reference proteome</keyword>
<evidence type="ECO:0000256" key="22">
    <source>
        <dbReference type="SAM" id="Phobius"/>
    </source>
</evidence>
<feature type="transmembrane region" description="Helical" evidence="22">
    <location>
        <begin position="6"/>
        <end position="29"/>
    </location>
</feature>
<evidence type="ECO:0000256" key="7">
    <source>
        <dbReference type="ARBA" id="ARBA00022617"/>
    </source>
</evidence>
<dbReference type="InterPro" id="IPR050597">
    <property type="entry name" value="Cytochrome_c_Oxidase_Subunit"/>
</dbReference>
<keyword evidence="15 19" id="KW-0560">Oxidoreductase</keyword>
<keyword evidence="5 19" id="KW-1003">Cell membrane</keyword>
<name>A0A923HJF0_9BURK</name>
<dbReference type="PIRSF" id="PIRSF000006">
    <property type="entry name" value="Cbb3-Cox_fixP"/>
    <property type="match status" value="1"/>
</dbReference>
<dbReference type="PANTHER" id="PTHR33751">
    <property type="entry name" value="CBB3-TYPE CYTOCHROME C OXIDASE SUBUNIT FIXP"/>
    <property type="match status" value="1"/>
</dbReference>
<evidence type="ECO:0000259" key="23">
    <source>
        <dbReference type="PROSITE" id="PS51007"/>
    </source>
</evidence>
<feature type="domain" description="Cytochrome c" evidence="23">
    <location>
        <begin position="136"/>
        <end position="216"/>
    </location>
</feature>
<keyword evidence="9 22" id="KW-0812">Transmembrane</keyword>
<evidence type="ECO:0000256" key="6">
    <source>
        <dbReference type="ARBA" id="ARBA00022519"/>
    </source>
</evidence>
<keyword evidence="13 19" id="KW-0249">Electron transport</keyword>
<evidence type="ECO:0000256" key="20">
    <source>
        <dbReference type="PIRSR" id="PIRSR000006-1"/>
    </source>
</evidence>
<feature type="binding site" description="axial binding residue" evidence="20">
    <location>
        <position position="280"/>
    </location>
    <ligand>
        <name>heme c</name>
        <dbReference type="ChEBI" id="CHEBI:61717"/>
        <label>1</label>
    </ligand>
    <ligandPart>
        <name>Fe</name>
        <dbReference type="ChEBI" id="CHEBI:18248"/>
    </ligandPart>
</feature>
<dbReference type="EMBL" id="JACOFV010000023">
    <property type="protein sequence ID" value="MBC3864160.1"/>
    <property type="molecule type" value="Genomic_DNA"/>
</dbReference>
<keyword evidence="18 19" id="KW-0472">Membrane</keyword>
<dbReference type="GO" id="GO:0009055">
    <property type="term" value="F:electron transfer activity"/>
    <property type="evidence" value="ECO:0007669"/>
    <property type="project" value="InterPro"/>
</dbReference>
<feature type="binding site" description="covalent" evidence="21">
    <location>
        <position position="235"/>
    </location>
    <ligand>
        <name>heme c</name>
        <dbReference type="ChEBI" id="CHEBI:61717"/>
        <label>2</label>
    </ligand>
</feature>
<evidence type="ECO:0000256" key="13">
    <source>
        <dbReference type="ARBA" id="ARBA00022982"/>
    </source>
</evidence>
<accession>A0A923HJF0</accession>
<feature type="binding site" description="covalent" evidence="21">
    <location>
        <position position="149"/>
    </location>
    <ligand>
        <name>heme c</name>
        <dbReference type="ChEBI" id="CHEBI:61717"/>
        <label>1</label>
    </ligand>
</feature>
<evidence type="ECO:0000256" key="3">
    <source>
        <dbReference type="ARBA" id="ARBA00006113"/>
    </source>
</evidence>
<dbReference type="NCBIfam" id="TIGR00782">
    <property type="entry name" value="ccoP"/>
    <property type="match status" value="1"/>
</dbReference>
<evidence type="ECO:0000256" key="9">
    <source>
        <dbReference type="ARBA" id="ARBA00022692"/>
    </source>
</evidence>
<dbReference type="AlphaFoldDB" id="A0A923HJF0"/>
<comment type="function">
    <text evidence="19">C-type cytochrome. Part of the cbb3-type cytochrome c oxidase complex.</text>
</comment>
<dbReference type="Pfam" id="PF13442">
    <property type="entry name" value="Cytochrome_CBB3"/>
    <property type="match status" value="2"/>
</dbReference>
<feature type="binding site" description="covalent" evidence="21">
    <location>
        <position position="238"/>
    </location>
    <ligand>
        <name>heme c</name>
        <dbReference type="ChEBI" id="CHEBI:61717"/>
        <label>2</label>
    </ligand>
</feature>
<evidence type="ECO:0000256" key="15">
    <source>
        <dbReference type="ARBA" id="ARBA00023002"/>
    </source>
</evidence>